<sequence>MVTCSPALSRVLPSEVCAKRAIGKVNRNGGFLQWENVLVEREHPNREGAWRLGACCRRLNLLPNSNDHNPRADRTAHFNHLHSWFPTVYARLDVIRSGTAVLKVFRLITRRKHARLGVVLEHVLHMSHQNASATLFFFSFLQMRGGACPLMAS</sequence>
<dbReference type="GeneID" id="85437416"/>
<dbReference type="RefSeq" id="XP_060408453.1">
    <property type="nucleotide sequence ID" value="XM_060553176.1"/>
</dbReference>
<evidence type="ECO:0000313" key="2">
    <source>
        <dbReference type="Proteomes" id="UP001230504"/>
    </source>
</evidence>
<organism evidence="1 2">
    <name type="scientific">Colletotrichum navitas</name>
    <dbReference type="NCBI Taxonomy" id="681940"/>
    <lineage>
        <taxon>Eukaryota</taxon>
        <taxon>Fungi</taxon>
        <taxon>Dikarya</taxon>
        <taxon>Ascomycota</taxon>
        <taxon>Pezizomycotina</taxon>
        <taxon>Sordariomycetes</taxon>
        <taxon>Hypocreomycetidae</taxon>
        <taxon>Glomerellales</taxon>
        <taxon>Glomerellaceae</taxon>
        <taxon>Colletotrichum</taxon>
        <taxon>Colletotrichum graminicola species complex</taxon>
    </lineage>
</organism>
<comment type="caution">
    <text evidence="1">The sequence shown here is derived from an EMBL/GenBank/DDBJ whole genome shotgun (WGS) entry which is preliminary data.</text>
</comment>
<keyword evidence="2" id="KW-1185">Reference proteome</keyword>
<dbReference type="Proteomes" id="UP001230504">
    <property type="component" value="Unassembled WGS sequence"/>
</dbReference>
<protein>
    <submittedName>
        <fullName evidence="1">Uncharacterized protein</fullName>
    </submittedName>
</protein>
<proteinExistence type="predicted"/>
<gene>
    <name evidence="1" type="ORF">LY79DRAFT_44264</name>
</gene>
<dbReference type="AlphaFoldDB" id="A0AAD8PMF4"/>
<name>A0AAD8PMF4_9PEZI</name>
<accession>A0AAD8PMF4</accession>
<dbReference type="EMBL" id="JAHLJV010000106">
    <property type="protein sequence ID" value="KAK1572658.1"/>
    <property type="molecule type" value="Genomic_DNA"/>
</dbReference>
<evidence type="ECO:0000313" key="1">
    <source>
        <dbReference type="EMBL" id="KAK1572658.1"/>
    </source>
</evidence>
<reference evidence="1" key="1">
    <citation type="submission" date="2021-06" db="EMBL/GenBank/DDBJ databases">
        <title>Comparative genomics, transcriptomics and evolutionary studies reveal genomic signatures of adaptation to plant cell wall in hemibiotrophic fungi.</title>
        <authorList>
            <consortium name="DOE Joint Genome Institute"/>
            <person name="Baroncelli R."/>
            <person name="Diaz J.F."/>
            <person name="Benocci T."/>
            <person name="Peng M."/>
            <person name="Battaglia E."/>
            <person name="Haridas S."/>
            <person name="Andreopoulos W."/>
            <person name="Labutti K."/>
            <person name="Pangilinan J."/>
            <person name="Floch G.L."/>
            <person name="Makela M.R."/>
            <person name="Henrissat B."/>
            <person name="Grigoriev I.V."/>
            <person name="Crouch J.A."/>
            <person name="De Vries R.P."/>
            <person name="Sukno S.A."/>
            <person name="Thon M.R."/>
        </authorList>
    </citation>
    <scope>NUCLEOTIDE SEQUENCE</scope>
    <source>
        <strain evidence="1">CBS 125086</strain>
    </source>
</reference>